<evidence type="ECO:0000256" key="1">
    <source>
        <dbReference type="ARBA" id="ARBA00022729"/>
    </source>
</evidence>
<accession>A0ABV2THY9</accession>
<evidence type="ECO:0000256" key="8">
    <source>
        <dbReference type="SAM" id="SignalP"/>
    </source>
</evidence>
<name>A0ABV2THY9_9RHOO</name>
<keyword evidence="10" id="KW-1185">Reference proteome</keyword>
<dbReference type="PANTHER" id="PTHR38098:SF1">
    <property type="entry name" value="LPS-ASSEMBLY LIPOPROTEIN LPTE"/>
    <property type="match status" value="1"/>
</dbReference>
<evidence type="ECO:0000256" key="5">
    <source>
        <dbReference type="ARBA" id="ARBA00023288"/>
    </source>
</evidence>
<dbReference type="InterPro" id="IPR007485">
    <property type="entry name" value="LPS_assembly_LptE"/>
</dbReference>
<evidence type="ECO:0000313" key="10">
    <source>
        <dbReference type="Proteomes" id="UP001549691"/>
    </source>
</evidence>
<evidence type="ECO:0000256" key="4">
    <source>
        <dbReference type="ARBA" id="ARBA00023237"/>
    </source>
</evidence>
<feature type="signal peptide" evidence="8">
    <location>
        <begin position="1"/>
        <end position="18"/>
    </location>
</feature>
<feature type="region of interest" description="Disordered" evidence="7">
    <location>
        <begin position="160"/>
        <end position="180"/>
    </location>
</feature>
<comment type="similarity">
    <text evidence="6">Belongs to the LptE lipoprotein family.</text>
</comment>
<proteinExistence type="inferred from homology"/>
<dbReference type="Pfam" id="PF04390">
    <property type="entry name" value="LptE"/>
    <property type="match status" value="1"/>
</dbReference>
<keyword evidence="1 6" id="KW-0732">Signal</keyword>
<comment type="subunit">
    <text evidence="6">Component of the lipopolysaccharide transport and assembly complex. Interacts with LptD.</text>
</comment>
<protein>
    <recommendedName>
        <fullName evidence="6">LPS-assembly lipoprotein LptE</fullName>
    </recommendedName>
</protein>
<dbReference type="PROSITE" id="PS51257">
    <property type="entry name" value="PROKAR_LIPOPROTEIN"/>
    <property type="match status" value="1"/>
</dbReference>
<evidence type="ECO:0000313" key="9">
    <source>
        <dbReference type="EMBL" id="MET7013529.1"/>
    </source>
</evidence>
<gene>
    <name evidence="6 9" type="primary">lptE</name>
    <name evidence="9" type="ORF">ABXR19_04965</name>
</gene>
<evidence type="ECO:0000256" key="2">
    <source>
        <dbReference type="ARBA" id="ARBA00023136"/>
    </source>
</evidence>
<keyword evidence="3 6" id="KW-0564">Palmitate</keyword>
<comment type="caution">
    <text evidence="9">The sequence shown here is derived from an EMBL/GenBank/DDBJ whole genome shotgun (WGS) entry which is preliminary data.</text>
</comment>
<dbReference type="PANTHER" id="PTHR38098">
    <property type="entry name" value="LPS-ASSEMBLY LIPOPROTEIN LPTE"/>
    <property type="match status" value="1"/>
</dbReference>
<keyword evidence="4 6" id="KW-0998">Cell outer membrane</keyword>
<keyword evidence="2 6" id="KW-0472">Membrane</keyword>
<comment type="function">
    <text evidence="6">Together with LptD, is involved in the assembly of lipopolysaccharide (LPS) at the surface of the outer membrane. Required for the proper assembly of LptD. Binds LPS and may serve as the LPS recognition site at the outer membrane.</text>
</comment>
<evidence type="ECO:0000256" key="3">
    <source>
        <dbReference type="ARBA" id="ARBA00023139"/>
    </source>
</evidence>
<reference evidence="9 10" key="1">
    <citation type="submission" date="2024-07" db="EMBL/GenBank/DDBJ databases">
        <title>Uliginosibacterium flavum JJ3220;KACC:17644.</title>
        <authorList>
            <person name="Kim M.K."/>
        </authorList>
    </citation>
    <scope>NUCLEOTIDE SEQUENCE [LARGE SCALE GENOMIC DNA]</scope>
    <source>
        <strain evidence="9 10">KACC:17644</strain>
    </source>
</reference>
<dbReference type="HAMAP" id="MF_01186">
    <property type="entry name" value="LPS_assembly_LptE"/>
    <property type="match status" value="1"/>
</dbReference>
<evidence type="ECO:0000256" key="7">
    <source>
        <dbReference type="SAM" id="MobiDB-lite"/>
    </source>
</evidence>
<sequence>MRRILVAILLLATLSACGFHLRGPQALPFATIYLEMNQYSDLAAAIKRQIATSGSTKVVSKIEDAQVRMVVVRDTKEKHILSLSSTGTVREYELRQRFAFRVLDKQGKEVTPLNEIFIFRTVSFATGQELAKEQEEALLYRDMEGDLVQQLLRRLASTKQAAEPAAATSAPAAPKPAAQQ</sequence>
<evidence type="ECO:0000256" key="6">
    <source>
        <dbReference type="HAMAP-Rule" id="MF_01186"/>
    </source>
</evidence>
<dbReference type="EMBL" id="JBEWZI010000004">
    <property type="protein sequence ID" value="MET7013529.1"/>
    <property type="molecule type" value="Genomic_DNA"/>
</dbReference>
<comment type="subcellular location">
    <subcellularLocation>
        <location evidence="6">Cell outer membrane</location>
        <topology evidence="6">Lipid-anchor</topology>
    </subcellularLocation>
</comment>
<keyword evidence="5 6" id="KW-0449">Lipoprotein</keyword>
<dbReference type="Gene3D" id="3.30.160.150">
    <property type="entry name" value="Lipoprotein like domain"/>
    <property type="match status" value="1"/>
</dbReference>
<dbReference type="RefSeq" id="WP_354599994.1">
    <property type="nucleotide sequence ID" value="NZ_JBEWZI010000004.1"/>
</dbReference>
<feature type="chain" id="PRO_5047065290" description="LPS-assembly lipoprotein LptE" evidence="8">
    <location>
        <begin position="19"/>
        <end position="180"/>
    </location>
</feature>
<organism evidence="9 10">
    <name type="scientific">Uliginosibacterium flavum</name>
    <dbReference type="NCBI Taxonomy" id="1396831"/>
    <lineage>
        <taxon>Bacteria</taxon>
        <taxon>Pseudomonadati</taxon>
        <taxon>Pseudomonadota</taxon>
        <taxon>Betaproteobacteria</taxon>
        <taxon>Rhodocyclales</taxon>
        <taxon>Zoogloeaceae</taxon>
        <taxon>Uliginosibacterium</taxon>
    </lineage>
</organism>
<dbReference type="Proteomes" id="UP001549691">
    <property type="component" value="Unassembled WGS sequence"/>
</dbReference>